<keyword evidence="6" id="KW-0325">Glycoprotein</keyword>
<feature type="transmembrane region" description="Helical" evidence="14">
    <location>
        <begin position="356"/>
        <end position="376"/>
    </location>
</feature>
<feature type="region of interest" description="Disordered" evidence="13">
    <location>
        <begin position="41"/>
        <end position="63"/>
    </location>
</feature>
<evidence type="ECO:0000256" key="10">
    <source>
        <dbReference type="ARBA" id="ARBA00023207"/>
    </source>
</evidence>
<dbReference type="PANTHER" id="PTHR15036:SF57">
    <property type="entry name" value="NEUREXIN-3"/>
    <property type="match status" value="1"/>
</dbReference>
<dbReference type="SMART" id="SM00294">
    <property type="entry name" value="4.1m"/>
    <property type="match status" value="1"/>
</dbReference>
<feature type="compositionally biased region" description="Basic residues" evidence="13">
    <location>
        <begin position="52"/>
        <end position="63"/>
    </location>
</feature>
<dbReference type="PROSITE" id="PS50025">
    <property type="entry name" value="LAM_G_DOMAIN"/>
    <property type="match status" value="1"/>
</dbReference>
<keyword evidence="2 14" id="KW-0812">Transmembrane</keyword>
<evidence type="ECO:0000256" key="6">
    <source>
        <dbReference type="ARBA" id="ARBA00022974"/>
    </source>
</evidence>
<dbReference type="InterPro" id="IPR050372">
    <property type="entry name" value="Neurexin-related_CASP"/>
</dbReference>
<accession>A0A6P3HK09</accession>
<evidence type="ECO:0000256" key="11">
    <source>
        <dbReference type="ARBA" id="ARBA00035005"/>
    </source>
</evidence>
<dbReference type="GO" id="GO:0001525">
    <property type="term" value="P:angiogenesis"/>
    <property type="evidence" value="ECO:0007669"/>
    <property type="project" value="UniProtKB-KW"/>
</dbReference>
<keyword evidence="3 15" id="KW-0732">Signal</keyword>
<dbReference type="PANTHER" id="PTHR15036">
    <property type="entry name" value="PIKACHURIN-LIKE PROTEIN"/>
    <property type="match status" value="1"/>
</dbReference>
<keyword evidence="5" id="KW-0130">Cell adhesion</keyword>
<dbReference type="CTD" id="9369"/>
<keyword evidence="8" id="KW-0770">Synapse</keyword>
<feature type="chain" id="PRO_5028294451" evidence="15">
    <location>
        <begin position="36"/>
        <end position="429"/>
    </location>
</feature>
<evidence type="ECO:0000256" key="9">
    <source>
        <dbReference type="ARBA" id="ARBA00023136"/>
    </source>
</evidence>
<dbReference type="InterPro" id="IPR027789">
    <property type="entry name" value="Syndecan/Neurexin_dom"/>
</dbReference>
<evidence type="ECO:0000256" key="12">
    <source>
        <dbReference type="PROSITE-ProRule" id="PRU00122"/>
    </source>
</evidence>
<evidence type="ECO:0000259" key="16">
    <source>
        <dbReference type="PROSITE" id="PS50025"/>
    </source>
</evidence>
<feature type="domain" description="Laminin G" evidence="16">
    <location>
        <begin position="82"/>
        <end position="252"/>
    </location>
</feature>
<feature type="compositionally biased region" description="Polar residues" evidence="13">
    <location>
        <begin position="393"/>
        <end position="404"/>
    </location>
</feature>
<keyword evidence="6" id="KW-0654">Proteoglycan</keyword>
<feature type="compositionally biased region" description="Polar residues" evidence="13">
    <location>
        <begin position="295"/>
        <end position="307"/>
    </location>
</feature>
<gene>
    <name evidence="18" type="primary">NRXN3</name>
</gene>
<dbReference type="InterPro" id="IPR003585">
    <property type="entry name" value="Neurexin-like"/>
</dbReference>
<evidence type="ECO:0000256" key="7">
    <source>
        <dbReference type="ARBA" id="ARBA00022989"/>
    </source>
</evidence>
<keyword evidence="10" id="KW-0357">Heparan sulfate</keyword>
<sequence>MHLRIHARRSPPRRPAWTLGIWSLFWGCIVSSVWSSSNVASSSSSPGSHSQHEHHFHGSKHHSVPISIYRSPVSLRGGHAGATYIFGKSGGLILYTWPANDRPSTRSDRLAVGFSTTVKDGILVRIDSAPGLGDFLQLHIEQGKIGVVFNIGTVDISIKEERTPVNDGKYHVVRFTRNGGNATLQVDNWPVNEHYPTGRQLTIFNTQAQIAIGGKDKGRLFQGQLSGLYYDGLKVLNMAAENNPNIKINGSVRLVGEVPSILGTTQTTSMPPEMSTTVMETTTTMATTTTRKNRSTASIQPTSDDLVSSAECSSDDEDFVECEPSTGRLANPTEPGVRRVPGASEVIRESSSTTGMVVGIVAAAALCILILLYAMYKYRNRDEGSYQGDETRNYISNSAQSNGTLLKEKPPSSKGGHKKQKNKDKEYYV</sequence>
<comment type="subcellular location">
    <subcellularLocation>
        <location evidence="11">Presynaptic cell membrane</location>
        <topology evidence="11">Single-pass type I membrane protein</topology>
    </subcellularLocation>
</comment>
<keyword evidence="4" id="KW-0677">Repeat</keyword>
<evidence type="ECO:0000313" key="17">
    <source>
        <dbReference type="Proteomes" id="UP000515208"/>
    </source>
</evidence>
<dbReference type="SUPFAM" id="SSF49899">
    <property type="entry name" value="Concanavalin A-like lectins/glucanases"/>
    <property type="match status" value="1"/>
</dbReference>
<feature type="signal peptide" evidence="15">
    <location>
        <begin position="1"/>
        <end position="35"/>
    </location>
</feature>
<name>A0A6P3HK09_BISBB</name>
<dbReference type="InterPro" id="IPR013320">
    <property type="entry name" value="ConA-like_dom_sf"/>
</dbReference>
<evidence type="ECO:0000256" key="3">
    <source>
        <dbReference type="ARBA" id="ARBA00022729"/>
    </source>
</evidence>
<dbReference type="GO" id="GO:0042734">
    <property type="term" value="C:presynaptic membrane"/>
    <property type="evidence" value="ECO:0007669"/>
    <property type="project" value="UniProtKB-SubCell"/>
</dbReference>
<evidence type="ECO:0000256" key="14">
    <source>
        <dbReference type="SAM" id="Phobius"/>
    </source>
</evidence>
<evidence type="ECO:0000256" key="2">
    <source>
        <dbReference type="ARBA" id="ARBA00022692"/>
    </source>
</evidence>
<comment type="caution">
    <text evidence="12">Lacks conserved residue(s) required for the propagation of feature annotation.</text>
</comment>
<dbReference type="FunFam" id="2.60.120.200:FF:000003">
    <property type="entry name" value="neurexin-1 isoform X1"/>
    <property type="match status" value="1"/>
</dbReference>
<evidence type="ECO:0000256" key="4">
    <source>
        <dbReference type="ARBA" id="ARBA00022737"/>
    </source>
</evidence>
<dbReference type="CDD" id="cd00110">
    <property type="entry name" value="LamG"/>
    <property type="match status" value="1"/>
</dbReference>
<evidence type="ECO:0000256" key="5">
    <source>
        <dbReference type="ARBA" id="ARBA00022889"/>
    </source>
</evidence>
<feature type="region of interest" description="Disordered" evidence="13">
    <location>
        <begin position="385"/>
        <end position="429"/>
    </location>
</feature>
<keyword evidence="17" id="KW-1185">Reference proteome</keyword>
<evidence type="ECO:0000256" key="15">
    <source>
        <dbReference type="SAM" id="SignalP"/>
    </source>
</evidence>
<organism evidence="17 18">
    <name type="scientific">Bison bison bison</name>
    <name type="common">North American plains bison</name>
    <dbReference type="NCBI Taxonomy" id="43346"/>
    <lineage>
        <taxon>Eukaryota</taxon>
        <taxon>Metazoa</taxon>
        <taxon>Chordata</taxon>
        <taxon>Craniata</taxon>
        <taxon>Vertebrata</taxon>
        <taxon>Euteleostomi</taxon>
        <taxon>Mammalia</taxon>
        <taxon>Eutheria</taxon>
        <taxon>Laurasiatheria</taxon>
        <taxon>Artiodactyla</taxon>
        <taxon>Ruminantia</taxon>
        <taxon>Pecora</taxon>
        <taxon>Bovidae</taxon>
        <taxon>Bovinae</taxon>
        <taxon>Bison</taxon>
    </lineage>
</organism>
<evidence type="ECO:0000256" key="13">
    <source>
        <dbReference type="SAM" id="MobiDB-lite"/>
    </source>
</evidence>
<evidence type="ECO:0000313" key="18">
    <source>
        <dbReference type="RefSeq" id="XP_010842706.1"/>
    </source>
</evidence>
<keyword evidence="9 14" id="KW-0472">Membrane</keyword>
<dbReference type="SMART" id="SM00282">
    <property type="entry name" value="LamG"/>
    <property type="match status" value="1"/>
</dbReference>
<dbReference type="RefSeq" id="XP_010842706.1">
    <property type="nucleotide sequence ID" value="XM_010844404.1"/>
</dbReference>
<evidence type="ECO:0000256" key="8">
    <source>
        <dbReference type="ARBA" id="ARBA00023018"/>
    </source>
</evidence>
<proteinExistence type="inferred from homology"/>
<reference evidence="18" key="1">
    <citation type="submission" date="2025-08" db="UniProtKB">
        <authorList>
            <consortium name="RefSeq"/>
        </authorList>
    </citation>
    <scope>IDENTIFICATION</scope>
    <source>
        <tissue evidence="18">Blood</tissue>
    </source>
</reference>
<dbReference type="Pfam" id="PF02210">
    <property type="entry name" value="Laminin_G_2"/>
    <property type="match status" value="1"/>
</dbReference>
<dbReference type="InterPro" id="IPR001791">
    <property type="entry name" value="Laminin_G"/>
</dbReference>
<feature type="region of interest" description="Disordered" evidence="13">
    <location>
        <begin position="288"/>
        <end position="307"/>
    </location>
</feature>
<evidence type="ECO:0000256" key="1">
    <source>
        <dbReference type="ARBA" id="ARBA00010241"/>
    </source>
</evidence>
<dbReference type="GO" id="GO:0007155">
    <property type="term" value="P:cell adhesion"/>
    <property type="evidence" value="ECO:0007669"/>
    <property type="project" value="UniProtKB-KW"/>
</dbReference>
<dbReference type="Proteomes" id="UP000515208">
    <property type="component" value="Unplaced"/>
</dbReference>
<dbReference type="AlphaFoldDB" id="A0A6P3HK09"/>
<dbReference type="GeneID" id="104991794"/>
<dbReference type="Pfam" id="PF01034">
    <property type="entry name" value="Syndecan"/>
    <property type="match status" value="1"/>
</dbReference>
<protein>
    <submittedName>
        <fullName evidence="18">Neurexin 3 isoform X7</fullName>
    </submittedName>
</protein>
<feature type="region of interest" description="Disordered" evidence="13">
    <location>
        <begin position="317"/>
        <end position="337"/>
    </location>
</feature>
<comment type="similarity">
    <text evidence="1">Belongs to the neurexin family.</text>
</comment>
<keyword evidence="7 14" id="KW-1133">Transmembrane helix</keyword>
<dbReference type="Gene3D" id="2.60.120.200">
    <property type="match status" value="1"/>
</dbReference>